<name>A0A371RIY2_9PROT</name>
<dbReference type="InterPro" id="IPR029001">
    <property type="entry name" value="ITPase-like_fam"/>
</dbReference>
<keyword evidence="6" id="KW-1185">Reference proteome</keyword>
<dbReference type="GO" id="GO:0009117">
    <property type="term" value="P:nucleotide metabolic process"/>
    <property type="evidence" value="ECO:0007669"/>
    <property type="project" value="UniProtKB-KW"/>
</dbReference>
<keyword evidence="3 4" id="KW-0546">Nucleotide metabolism</keyword>
<dbReference type="Pfam" id="PF02545">
    <property type="entry name" value="Maf"/>
    <property type="match status" value="1"/>
</dbReference>
<dbReference type="InParanoid" id="A0A371RIY2"/>
<dbReference type="PIRSF" id="PIRSF006305">
    <property type="entry name" value="Maf"/>
    <property type="match status" value="1"/>
</dbReference>
<comment type="similarity">
    <text evidence="4">Belongs to the Maf family.</text>
</comment>
<evidence type="ECO:0000256" key="4">
    <source>
        <dbReference type="HAMAP-Rule" id="MF_00528"/>
    </source>
</evidence>
<evidence type="ECO:0000256" key="3">
    <source>
        <dbReference type="ARBA" id="ARBA00023080"/>
    </source>
</evidence>
<comment type="function">
    <text evidence="4">Nucleoside triphosphate pyrophosphatase. May have a dual role in cell division arrest and in preventing the incorporation of modified nucleotides into cellular nucleic acids.</text>
</comment>
<dbReference type="InterPro" id="IPR003697">
    <property type="entry name" value="Maf-like"/>
</dbReference>
<feature type="active site" description="Proton acceptor" evidence="4">
    <location>
        <position position="73"/>
    </location>
</feature>
<dbReference type="PANTHER" id="PTHR43213:SF5">
    <property type="entry name" value="BIFUNCTIONAL DTTP_UTP PYROPHOSPHATASE_METHYLTRANSFERASE PROTEIN-RELATED"/>
    <property type="match status" value="1"/>
</dbReference>
<dbReference type="EMBL" id="QUQO01000001">
    <property type="protein sequence ID" value="RFB05412.1"/>
    <property type="molecule type" value="Genomic_DNA"/>
</dbReference>
<dbReference type="OrthoDB" id="9813962at2"/>
<keyword evidence="4" id="KW-0963">Cytoplasm</keyword>
<keyword evidence="2 4" id="KW-0378">Hydrolase</keyword>
<sequence length="196" mass="21397">MSLVLASRSASRRALLDGAGILYDARPADIDEGVVKARELLRGKTPAEIALILAEEKALACAASGDEFVIGADQVMEFDGELYDKPVSLEEAGDRLFEMAGKIHYLRSGLVLAKGGEIIWRHRGSASLTMRKTSRDEIASYLETVGERVLATVGAYKLEGEGVRLFENIEGDYFTILGLPLMPLLAELRAREVLAW</sequence>
<dbReference type="EC" id="3.6.1.9" evidence="4"/>
<dbReference type="Proteomes" id="UP000264589">
    <property type="component" value="Unassembled WGS sequence"/>
</dbReference>
<comment type="cofactor">
    <cofactor evidence="1 4">
        <name>a divalent metal cation</name>
        <dbReference type="ChEBI" id="CHEBI:60240"/>
    </cofactor>
</comment>
<protein>
    <recommendedName>
        <fullName evidence="4">Nucleoside triphosphate pyrophosphatase</fullName>
        <ecNumber evidence="4">3.6.1.9</ecNumber>
    </recommendedName>
    <alternativeName>
        <fullName evidence="4">Nucleotide pyrophosphatase</fullName>
        <shortName evidence="4">Nucleotide PPase</shortName>
    </alternativeName>
</protein>
<evidence type="ECO:0000313" key="5">
    <source>
        <dbReference type="EMBL" id="RFB05412.1"/>
    </source>
</evidence>
<comment type="catalytic activity">
    <reaction evidence="4">
        <text>a ribonucleoside 5'-triphosphate + H2O = a ribonucleoside 5'-phosphate + diphosphate + H(+)</text>
        <dbReference type="Rhea" id="RHEA:23996"/>
        <dbReference type="ChEBI" id="CHEBI:15377"/>
        <dbReference type="ChEBI" id="CHEBI:15378"/>
        <dbReference type="ChEBI" id="CHEBI:33019"/>
        <dbReference type="ChEBI" id="CHEBI:58043"/>
        <dbReference type="ChEBI" id="CHEBI:61557"/>
        <dbReference type="EC" id="3.6.1.9"/>
    </reaction>
</comment>
<gene>
    <name evidence="5" type="ORF">DX908_09185</name>
</gene>
<dbReference type="Gene3D" id="3.90.950.10">
    <property type="match status" value="1"/>
</dbReference>
<comment type="caution">
    <text evidence="5">The sequence shown here is derived from an EMBL/GenBank/DDBJ whole genome shotgun (WGS) entry which is preliminary data.</text>
</comment>
<organism evidence="5 6">
    <name type="scientific">Parvularcula marina</name>
    <dbReference type="NCBI Taxonomy" id="2292771"/>
    <lineage>
        <taxon>Bacteria</taxon>
        <taxon>Pseudomonadati</taxon>
        <taxon>Pseudomonadota</taxon>
        <taxon>Alphaproteobacteria</taxon>
        <taxon>Parvularculales</taxon>
        <taxon>Parvularculaceae</taxon>
        <taxon>Parvularcula</taxon>
    </lineage>
</organism>
<comment type="subcellular location">
    <subcellularLocation>
        <location evidence="4">Cytoplasm</location>
    </subcellularLocation>
</comment>
<accession>A0A371RIY2</accession>
<dbReference type="GO" id="GO:0047429">
    <property type="term" value="F:nucleoside triphosphate diphosphatase activity"/>
    <property type="evidence" value="ECO:0007669"/>
    <property type="project" value="UniProtKB-EC"/>
</dbReference>
<dbReference type="HAMAP" id="MF_00528">
    <property type="entry name" value="Maf"/>
    <property type="match status" value="1"/>
</dbReference>
<dbReference type="GO" id="GO:0005737">
    <property type="term" value="C:cytoplasm"/>
    <property type="evidence" value="ECO:0007669"/>
    <property type="project" value="UniProtKB-SubCell"/>
</dbReference>
<evidence type="ECO:0000256" key="2">
    <source>
        <dbReference type="ARBA" id="ARBA00022801"/>
    </source>
</evidence>
<comment type="catalytic activity">
    <reaction evidence="4">
        <text>a 2'-deoxyribonucleoside 5'-triphosphate + H2O = a 2'-deoxyribonucleoside 5'-phosphate + diphosphate + H(+)</text>
        <dbReference type="Rhea" id="RHEA:44644"/>
        <dbReference type="ChEBI" id="CHEBI:15377"/>
        <dbReference type="ChEBI" id="CHEBI:15378"/>
        <dbReference type="ChEBI" id="CHEBI:33019"/>
        <dbReference type="ChEBI" id="CHEBI:61560"/>
        <dbReference type="ChEBI" id="CHEBI:65317"/>
        <dbReference type="EC" id="3.6.1.9"/>
    </reaction>
</comment>
<evidence type="ECO:0000256" key="1">
    <source>
        <dbReference type="ARBA" id="ARBA00001968"/>
    </source>
</evidence>
<proteinExistence type="inferred from homology"/>
<evidence type="ECO:0000313" key="6">
    <source>
        <dbReference type="Proteomes" id="UP000264589"/>
    </source>
</evidence>
<dbReference type="CDD" id="cd00555">
    <property type="entry name" value="Maf"/>
    <property type="match status" value="1"/>
</dbReference>
<comment type="caution">
    <text evidence="4">Lacks conserved residue(s) required for the propagation of feature annotation.</text>
</comment>
<dbReference type="SUPFAM" id="SSF52972">
    <property type="entry name" value="ITPase-like"/>
    <property type="match status" value="1"/>
</dbReference>
<dbReference type="AlphaFoldDB" id="A0A371RIY2"/>
<dbReference type="FunCoup" id="A0A371RIY2">
    <property type="interactions" value="106"/>
</dbReference>
<dbReference type="RefSeq" id="WP_116392044.1">
    <property type="nucleotide sequence ID" value="NZ_QUQO01000001.1"/>
</dbReference>
<reference evidence="5 6" key="1">
    <citation type="submission" date="2018-08" db="EMBL/GenBank/DDBJ databases">
        <title>Parvularcula sp. SM1705, isolated from surface water of the South Sea China.</title>
        <authorList>
            <person name="Sun L."/>
        </authorList>
    </citation>
    <scope>NUCLEOTIDE SEQUENCE [LARGE SCALE GENOMIC DNA]</scope>
    <source>
        <strain evidence="5 6">SM1705</strain>
    </source>
</reference>
<dbReference type="PANTHER" id="PTHR43213">
    <property type="entry name" value="BIFUNCTIONAL DTTP/UTP PYROPHOSPHATASE/METHYLTRANSFERASE PROTEIN-RELATED"/>
    <property type="match status" value="1"/>
</dbReference>